<dbReference type="OrthoDB" id="74178at2759"/>
<evidence type="ECO:0000259" key="6">
    <source>
        <dbReference type="Pfam" id="PF12325"/>
    </source>
</evidence>
<dbReference type="FunCoup" id="A0A218Z808">
    <property type="interactions" value="470"/>
</dbReference>
<dbReference type="Proteomes" id="UP000242519">
    <property type="component" value="Unassembled WGS sequence"/>
</dbReference>
<accession>A0A218Z808</accession>
<proteinExistence type="predicted"/>
<dbReference type="InterPro" id="IPR022092">
    <property type="entry name" value="TMF_DNA-bd"/>
</dbReference>
<reference evidence="7 8" key="1">
    <citation type="submission" date="2017-04" db="EMBL/GenBank/DDBJ databases">
        <title>Draft genome sequence of Marssonina coronaria NL1: causal agent of apple blotch.</title>
        <authorList>
            <person name="Cheng Q."/>
        </authorList>
    </citation>
    <scope>NUCLEOTIDE SEQUENCE [LARGE SCALE GENOMIC DNA]</scope>
    <source>
        <strain evidence="7 8">NL1</strain>
    </source>
</reference>
<dbReference type="STRING" id="503106.A0A218Z808"/>
<dbReference type="GO" id="GO:0005794">
    <property type="term" value="C:Golgi apparatus"/>
    <property type="evidence" value="ECO:0007669"/>
    <property type="project" value="UniProtKB-SubCell"/>
</dbReference>
<dbReference type="InParanoid" id="A0A218Z808"/>
<protein>
    <recommendedName>
        <fullName evidence="6">TATA element modulatory factor 1 TATA binding domain-containing protein</fullName>
    </recommendedName>
</protein>
<dbReference type="Pfam" id="PF12329">
    <property type="entry name" value="TMF_DNA_bd"/>
    <property type="match status" value="1"/>
</dbReference>
<keyword evidence="8" id="KW-1185">Reference proteome</keyword>
<feature type="domain" description="TATA element modulatory factor 1 TATA binding" evidence="6">
    <location>
        <begin position="770"/>
        <end position="881"/>
    </location>
</feature>
<evidence type="ECO:0000256" key="4">
    <source>
        <dbReference type="SAM" id="Coils"/>
    </source>
</evidence>
<evidence type="ECO:0000256" key="1">
    <source>
        <dbReference type="ARBA" id="ARBA00004555"/>
    </source>
</evidence>
<evidence type="ECO:0000313" key="7">
    <source>
        <dbReference type="EMBL" id="OWP03834.1"/>
    </source>
</evidence>
<feature type="compositionally biased region" description="Basic and acidic residues" evidence="5">
    <location>
        <begin position="139"/>
        <end position="148"/>
    </location>
</feature>
<dbReference type="PANTHER" id="PTHR46515:SF1">
    <property type="entry name" value="TATA ELEMENT MODULATORY FACTOR"/>
    <property type="match status" value="1"/>
</dbReference>
<feature type="compositionally biased region" description="Low complexity" evidence="5">
    <location>
        <begin position="40"/>
        <end position="58"/>
    </location>
</feature>
<feature type="compositionally biased region" description="Basic and acidic residues" evidence="5">
    <location>
        <begin position="93"/>
        <end position="104"/>
    </location>
</feature>
<dbReference type="Pfam" id="PF12325">
    <property type="entry name" value="TMF_TATA_bd"/>
    <property type="match status" value="1"/>
</dbReference>
<evidence type="ECO:0000256" key="3">
    <source>
        <dbReference type="ARBA" id="ARBA00023054"/>
    </source>
</evidence>
<dbReference type="AlphaFoldDB" id="A0A218Z808"/>
<feature type="compositionally biased region" description="Polar residues" evidence="5">
    <location>
        <begin position="706"/>
        <end position="730"/>
    </location>
</feature>
<name>A0A218Z808_9HELO</name>
<evidence type="ECO:0000256" key="2">
    <source>
        <dbReference type="ARBA" id="ARBA00023034"/>
    </source>
</evidence>
<comment type="subcellular location">
    <subcellularLocation>
        <location evidence="1">Golgi apparatus</location>
    </subcellularLocation>
</comment>
<feature type="coiled-coil region" evidence="4">
    <location>
        <begin position="783"/>
        <end position="883"/>
    </location>
</feature>
<organism evidence="7 8">
    <name type="scientific">Diplocarpon coronariae</name>
    <dbReference type="NCBI Taxonomy" id="2795749"/>
    <lineage>
        <taxon>Eukaryota</taxon>
        <taxon>Fungi</taxon>
        <taxon>Dikarya</taxon>
        <taxon>Ascomycota</taxon>
        <taxon>Pezizomycotina</taxon>
        <taxon>Leotiomycetes</taxon>
        <taxon>Helotiales</taxon>
        <taxon>Drepanopezizaceae</taxon>
        <taxon>Diplocarpon</taxon>
    </lineage>
</organism>
<sequence length="886" mass="97685">MAASAKQSSRWGNFLQQAVAGVESRLDNILAEGAEEPGSKKPATPTTPTTPTAGSAKTDTGVARTASTNRANDRLQERLARAIAAKNSAQNQKGDKEKGRERPDSSALSSGPPSRTGSTVTVGSSPRQSIDVPTPDPIPKAEDKDAAKGELVPDQSGEGDGKLELGDAPSAAVVQSGNPVAEPVEVSQELDGPLLKKENEASPRPSGESARSIVPRSSSDSTKQRSLRPSLAISMGERQGTGEPASQTEDYEALYKQLQAINEASELQRQEEVHGYIERIDALQSKLQYLAKEGAEAARKASGAAPSGTLEKKLADKEEQVALLMEEGQKLSKKELNQLTTIKKLRAKIQEDTKANEEAKKKQAIAERDMLTIADQLKRAEILEKRLGEKERELSLAKKDLETLKSANEVKDAAIMELEADLDEAIAQGKEAEMKAANEALEAEQKRAKELEDDIANLKIEKNLLADRSQAQIKELRDKAGQDAERARMVELEMKNEQQMLESKLEAMRARSEEVSSGATGDAQAKLLRQIETLQTQYAVASENWQGIEASLIARAASLEKERDEATKREADIRRKAREVTLKAKHNEDELEESRSKMPTFQQELAEQKAKIETLQQRAEAAEADLIEARASFEQEKLAWKSELQNRIDEERQKETQSLHSRAGSPAASTRRGLTSDYLGLQNLHTRRRSRRSIHNDALPSAATPRRSSVQPLARTSGNGTPRRQGSMQSLKERRDENDFEAPSLHTDRDSFFENISPTSPFQPINDLVSVSTAGAGPSVQLVERMSSVVRRLENEKVATKEDLSRLAAQRDEARAEIVVLMREVEGKRAVDARVRELEAEVELLNERYQTTLEMLGEKSELVDELKSDVGDLKDMYRELLLRTVK</sequence>
<feature type="compositionally biased region" description="Basic and acidic residues" evidence="5">
    <location>
        <begin position="71"/>
        <end position="80"/>
    </location>
</feature>
<evidence type="ECO:0000313" key="8">
    <source>
        <dbReference type="Proteomes" id="UP000242519"/>
    </source>
</evidence>
<dbReference type="InterPro" id="IPR022091">
    <property type="entry name" value="TMF_TATA-bd"/>
</dbReference>
<dbReference type="GO" id="GO:0005783">
    <property type="term" value="C:endoplasmic reticulum"/>
    <property type="evidence" value="ECO:0007669"/>
    <property type="project" value="TreeGrafter"/>
</dbReference>
<feature type="region of interest" description="Disordered" evidence="5">
    <location>
        <begin position="26"/>
        <end position="251"/>
    </location>
</feature>
<keyword evidence="2" id="KW-0333">Golgi apparatus</keyword>
<evidence type="ECO:0000256" key="5">
    <source>
        <dbReference type="SAM" id="MobiDB-lite"/>
    </source>
</evidence>
<feature type="region of interest" description="Disordered" evidence="5">
    <location>
        <begin position="651"/>
        <end position="757"/>
    </location>
</feature>
<keyword evidence="3 4" id="KW-0175">Coiled coil</keyword>
<dbReference type="EMBL" id="MZNU01000166">
    <property type="protein sequence ID" value="OWP03834.1"/>
    <property type="molecule type" value="Genomic_DNA"/>
</dbReference>
<feature type="compositionally biased region" description="Basic and acidic residues" evidence="5">
    <location>
        <begin position="584"/>
        <end position="596"/>
    </location>
</feature>
<gene>
    <name evidence="7" type="ORF">B2J93_2679</name>
</gene>
<dbReference type="PANTHER" id="PTHR46515">
    <property type="entry name" value="TATA ELEMENT MODULATORY FACTOR TMF1"/>
    <property type="match status" value="1"/>
</dbReference>
<comment type="caution">
    <text evidence="7">The sequence shown here is derived from an EMBL/GenBank/DDBJ whole genome shotgun (WGS) entry which is preliminary data.</text>
</comment>
<dbReference type="InterPro" id="IPR052602">
    <property type="entry name" value="Growth_transcription_reg"/>
</dbReference>
<feature type="region of interest" description="Disordered" evidence="5">
    <location>
        <begin position="584"/>
        <end position="608"/>
    </location>
</feature>
<feature type="compositionally biased region" description="Low complexity" evidence="5">
    <location>
        <begin position="113"/>
        <end position="127"/>
    </location>
</feature>